<dbReference type="HOGENOM" id="CLU_000445_70_44_6"/>
<sequence length="532" mass="59399">MVEETKINNENPDWSANQALLNNTGIPASSTRIHWFSHLVESPFLFPAIAVLMLAAIWKTILNLINIEQTAAEQTATALSHELADTYESQVVRSLREIDQTLKVVKYANNILSIQDVLPTLKARNLLPPTLVFDISIVDSRGDIVTSTNLSDNANVADLSFFQSQLQRDAISVGSPELDPSTGKWNLTFSRRLDFVNGKFAGIVMVSVDAAYFVSSYEYSKLGEHGMLGIICEDGIFLVRRSGETITASDKSNLKALKTYSAVEMKSETMLQTNVWDGVQRYTSAHKLYGFPLTVIVGLSADEKLAAAQQKKQVYLWQAVASSFVIFLIIAVMWRMSYQLTLSRQRIIEEHITHAARVEYLAYHDSLTTLPNRSLFSKLLSHSIKQADRHNGLLALLFLDLDHFKNINDTLGHQAGDQLLQEIAARLKKCLRESDTIARLGGDEFVIMLPELDNEKYTVTVAKKIISAVARPFTLAGQECRITASIGISTYPKNGLNEQILTKNADVAMYKAKEKGKNNFQFYSNKLNDNPL</sequence>
<dbReference type="PANTHER" id="PTHR46663:SF3">
    <property type="entry name" value="SLL0267 PROTEIN"/>
    <property type="match status" value="1"/>
</dbReference>
<evidence type="ECO:0000259" key="3">
    <source>
        <dbReference type="PROSITE" id="PS50887"/>
    </source>
</evidence>
<organism evidence="4 5">
    <name type="scientific">Psychromonas ingrahamii (strain DSM 17664 / CCUG 51855 / 37)</name>
    <dbReference type="NCBI Taxonomy" id="357804"/>
    <lineage>
        <taxon>Bacteria</taxon>
        <taxon>Pseudomonadati</taxon>
        <taxon>Pseudomonadota</taxon>
        <taxon>Gammaproteobacteria</taxon>
        <taxon>Alteromonadales</taxon>
        <taxon>Psychromonadaceae</taxon>
        <taxon>Psychromonas</taxon>
    </lineage>
</organism>
<dbReference type="Gene3D" id="3.30.70.270">
    <property type="match status" value="1"/>
</dbReference>
<dbReference type="SMART" id="SM00267">
    <property type="entry name" value="GGDEF"/>
    <property type="match status" value="1"/>
</dbReference>
<dbReference type="EMBL" id="CP000510">
    <property type="protein sequence ID" value="ABM03132.1"/>
    <property type="molecule type" value="Genomic_DNA"/>
</dbReference>
<keyword evidence="2" id="KW-0472">Membrane</keyword>
<keyword evidence="2" id="KW-1133">Transmembrane helix</keyword>
<evidence type="ECO:0000313" key="5">
    <source>
        <dbReference type="Proteomes" id="UP000000639"/>
    </source>
</evidence>
<dbReference type="GO" id="GO:0003824">
    <property type="term" value="F:catalytic activity"/>
    <property type="evidence" value="ECO:0007669"/>
    <property type="project" value="UniProtKB-ARBA"/>
</dbReference>
<keyword evidence="2" id="KW-0812">Transmembrane</keyword>
<dbReference type="Gene3D" id="3.30.450.20">
    <property type="entry name" value="PAS domain"/>
    <property type="match status" value="2"/>
</dbReference>
<dbReference type="InterPro" id="IPR052163">
    <property type="entry name" value="DGC-Regulatory_Protein"/>
</dbReference>
<dbReference type="CDD" id="cd01949">
    <property type="entry name" value="GGDEF"/>
    <property type="match status" value="1"/>
</dbReference>
<dbReference type="Pfam" id="PF00990">
    <property type="entry name" value="GGDEF"/>
    <property type="match status" value="1"/>
</dbReference>
<evidence type="ECO:0000313" key="4">
    <source>
        <dbReference type="EMBL" id="ABM03132.1"/>
    </source>
</evidence>
<evidence type="ECO:0000256" key="1">
    <source>
        <dbReference type="ARBA" id="ARBA00001946"/>
    </source>
</evidence>
<feature type="transmembrane region" description="Helical" evidence="2">
    <location>
        <begin position="44"/>
        <end position="65"/>
    </location>
</feature>
<comment type="cofactor">
    <cofactor evidence="1">
        <name>Mg(2+)</name>
        <dbReference type="ChEBI" id="CHEBI:18420"/>
    </cofactor>
</comment>
<gene>
    <name evidence="4" type="ordered locus">Ping_1306</name>
</gene>
<dbReference type="KEGG" id="pin:Ping_1306"/>
<dbReference type="Proteomes" id="UP000000639">
    <property type="component" value="Chromosome"/>
</dbReference>
<dbReference type="OrthoDB" id="766410at2"/>
<feature type="domain" description="GGDEF" evidence="3">
    <location>
        <begin position="392"/>
        <end position="525"/>
    </location>
</feature>
<dbReference type="InterPro" id="IPR000160">
    <property type="entry name" value="GGDEF_dom"/>
</dbReference>
<dbReference type="RefSeq" id="WP_011769695.1">
    <property type="nucleotide sequence ID" value="NC_008709.1"/>
</dbReference>
<dbReference type="PANTHER" id="PTHR46663">
    <property type="entry name" value="DIGUANYLATE CYCLASE DGCT-RELATED"/>
    <property type="match status" value="1"/>
</dbReference>
<dbReference type="AlphaFoldDB" id="A1SUG7"/>
<dbReference type="InterPro" id="IPR043128">
    <property type="entry name" value="Rev_trsase/Diguanyl_cyclase"/>
</dbReference>
<name>A1SUG7_PSYIN</name>
<accession>A1SUG7</accession>
<dbReference type="STRING" id="357804.Ping_1306"/>
<dbReference type="SUPFAM" id="SSF55073">
    <property type="entry name" value="Nucleotide cyclase"/>
    <property type="match status" value="1"/>
</dbReference>
<evidence type="ECO:0000256" key="2">
    <source>
        <dbReference type="SAM" id="Phobius"/>
    </source>
</evidence>
<dbReference type="InterPro" id="IPR029787">
    <property type="entry name" value="Nucleotide_cyclase"/>
</dbReference>
<dbReference type="FunFam" id="3.30.70.270:FF:000001">
    <property type="entry name" value="Diguanylate cyclase domain protein"/>
    <property type="match status" value="1"/>
</dbReference>
<keyword evidence="5" id="KW-1185">Reference proteome</keyword>
<dbReference type="CDD" id="cd12914">
    <property type="entry name" value="PDC1_DGC_like"/>
    <property type="match status" value="1"/>
</dbReference>
<protein>
    <submittedName>
        <fullName evidence="4">Diguanylate cyclase</fullName>
    </submittedName>
</protein>
<dbReference type="NCBIfam" id="TIGR00254">
    <property type="entry name" value="GGDEF"/>
    <property type="match status" value="1"/>
</dbReference>
<dbReference type="eggNOG" id="COG2199">
    <property type="taxonomic scope" value="Bacteria"/>
</dbReference>
<dbReference type="PROSITE" id="PS50887">
    <property type="entry name" value="GGDEF"/>
    <property type="match status" value="1"/>
</dbReference>
<reference evidence="4 5" key="1">
    <citation type="submission" date="2007-01" db="EMBL/GenBank/DDBJ databases">
        <title>Complete sequence of Psychromonas ingrahamii 37.</title>
        <authorList>
            <consortium name="US DOE Joint Genome Institute"/>
            <person name="Copeland A."/>
            <person name="Lucas S."/>
            <person name="Lapidus A."/>
            <person name="Barry K."/>
            <person name="Detter J.C."/>
            <person name="Glavina del Rio T."/>
            <person name="Hammon N."/>
            <person name="Israni S."/>
            <person name="Dalin E."/>
            <person name="Tice H."/>
            <person name="Pitluck S."/>
            <person name="Thompson L.S."/>
            <person name="Brettin T."/>
            <person name="Bruce D."/>
            <person name="Han C."/>
            <person name="Tapia R."/>
            <person name="Schmutz J."/>
            <person name="Larimer F."/>
            <person name="Land M."/>
            <person name="Hauser L."/>
            <person name="Kyrpides N."/>
            <person name="Ivanova N."/>
            <person name="Staley J."/>
            <person name="Richardson P."/>
        </authorList>
    </citation>
    <scope>NUCLEOTIDE SEQUENCE [LARGE SCALE GENOMIC DNA]</scope>
    <source>
        <strain evidence="4 5">37</strain>
    </source>
</reference>
<proteinExistence type="predicted"/>
<feature type="transmembrane region" description="Helical" evidence="2">
    <location>
        <begin position="314"/>
        <end position="334"/>
    </location>
</feature>
<dbReference type="CDD" id="cd12915">
    <property type="entry name" value="PDC2_DGC_like"/>
    <property type="match status" value="1"/>
</dbReference>